<evidence type="ECO:0000313" key="3">
    <source>
        <dbReference type="EMBL" id="RYR78817.1"/>
    </source>
</evidence>
<keyword evidence="4" id="KW-1185">Reference proteome</keyword>
<evidence type="ECO:0000313" key="4">
    <source>
        <dbReference type="Proteomes" id="UP000289738"/>
    </source>
</evidence>
<dbReference type="Proteomes" id="UP000289738">
    <property type="component" value="Chromosome A01"/>
</dbReference>
<name>A0A445EU13_ARAHY</name>
<dbReference type="Pfam" id="PF26130">
    <property type="entry name" value="PB1-like"/>
    <property type="match status" value="1"/>
</dbReference>
<protein>
    <recommendedName>
        <fullName evidence="2">PB1-like domain-containing protein</fullName>
    </recommendedName>
</protein>
<dbReference type="EMBL" id="SDMP01000001">
    <property type="protein sequence ID" value="RYR78817.1"/>
    <property type="molecule type" value="Genomic_DNA"/>
</dbReference>
<evidence type="ECO:0000256" key="1">
    <source>
        <dbReference type="SAM" id="MobiDB-lite"/>
    </source>
</evidence>
<proteinExistence type="predicted"/>
<feature type="domain" description="PB1-like" evidence="2">
    <location>
        <begin position="113"/>
        <end position="214"/>
    </location>
</feature>
<accession>A0A445EU13</accession>
<organism evidence="3 4">
    <name type="scientific">Arachis hypogaea</name>
    <name type="common">Peanut</name>
    <dbReference type="NCBI Taxonomy" id="3818"/>
    <lineage>
        <taxon>Eukaryota</taxon>
        <taxon>Viridiplantae</taxon>
        <taxon>Streptophyta</taxon>
        <taxon>Embryophyta</taxon>
        <taxon>Tracheophyta</taxon>
        <taxon>Spermatophyta</taxon>
        <taxon>Magnoliopsida</taxon>
        <taxon>eudicotyledons</taxon>
        <taxon>Gunneridae</taxon>
        <taxon>Pentapetalae</taxon>
        <taxon>rosids</taxon>
        <taxon>fabids</taxon>
        <taxon>Fabales</taxon>
        <taxon>Fabaceae</taxon>
        <taxon>Papilionoideae</taxon>
        <taxon>50 kb inversion clade</taxon>
        <taxon>dalbergioids sensu lato</taxon>
        <taxon>Dalbergieae</taxon>
        <taxon>Pterocarpus clade</taxon>
        <taxon>Arachis</taxon>
    </lineage>
</organism>
<evidence type="ECO:0000259" key="2">
    <source>
        <dbReference type="Pfam" id="PF26130"/>
    </source>
</evidence>
<sequence>MTSICQKYPDVGYALGHLISEPSWQQNHSKLIYSSVVVTTAIPNWRRRPEHLHSVTEIFSQFNQVVASLPAGHHHLHLAVHTTHSPPLLYASCRSLSIAHHRCSTENREMTTVHITLCINHRGSFEQVPCGKLVYIGREVTEIERVNMDTLNEFFINDLLKDIGYTCITDFYWLEPSKELDNRLKLLRIDMDIVKLYKAAVTKNGNRIHLYTEHLVNDPVIIEENITPSKIRLKTCAKRNPTSKKTPKRRLMDGEAQNRKEAMKQVARLRLRPNKRMVLMWPNKDLQ</sequence>
<dbReference type="InterPro" id="IPR058594">
    <property type="entry name" value="PB1-like_dom_pln"/>
</dbReference>
<gene>
    <name evidence="3" type="ORF">Ahy_A01g003676</name>
</gene>
<feature type="compositionally biased region" description="Basic residues" evidence="1">
    <location>
        <begin position="239"/>
        <end position="249"/>
    </location>
</feature>
<comment type="caution">
    <text evidence="3">The sequence shown here is derived from an EMBL/GenBank/DDBJ whole genome shotgun (WGS) entry which is preliminary data.</text>
</comment>
<dbReference type="AlphaFoldDB" id="A0A445EU13"/>
<reference evidence="3 4" key="1">
    <citation type="submission" date="2019-01" db="EMBL/GenBank/DDBJ databases">
        <title>Sequencing of cultivated peanut Arachis hypogaea provides insights into genome evolution and oil improvement.</title>
        <authorList>
            <person name="Chen X."/>
        </authorList>
    </citation>
    <scope>NUCLEOTIDE SEQUENCE [LARGE SCALE GENOMIC DNA]</scope>
    <source>
        <strain evidence="4">cv. Fuhuasheng</strain>
        <tissue evidence="3">Leaves</tissue>
    </source>
</reference>
<feature type="compositionally biased region" description="Basic and acidic residues" evidence="1">
    <location>
        <begin position="250"/>
        <end position="260"/>
    </location>
</feature>
<feature type="region of interest" description="Disordered" evidence="1">
    <location>
        <begin position="239"/>
        <end position="260"/>
    </location>
</feature>